<dbReference type="GO" id="GO:0016020">
    <property type="term" value="C:membrane"/>
    <property type="evidence" value="ECO:0007669"/>
    <property type="project" value="InterPro"/>
</dbReference>
<feature type="transmembrane region" description="Helical" evidence="1">
    <location>
        <begin position="67"/>
        <end position="87"/>
    </location>
</feature>
<evidence type="ECO:0000313" key="3">
    <source>
        <dbReference type="EMBL" id="KKS24513.1"/>
    </source>
</evidence>
<dbReference type="PANTHER" id="PTHR22911">
    <property type="entry name" value="ACYL-MALONYL CONDENSING ENZYME-RELATED"/>
    <property type="match status" value="1"/>
</dbReference>
<feature type="transmembrane region" description="Helical" evidence="1">
    <location>
        <begin position="289"/>
        <end position="307"/>
    </location>
</feature>
<dbReference type="Gene3D" id="1.10.3730.20">
    <property type="match status" value="1"/>
</dbReference>
<proteinExistence type="predicted"/>
<feature type="transmembrane region" description="Helical" evidence="1">
    <location>
        <begin position="189"/>
        <end position="206"/>
    </location>
</feature>
<evidence type="ECO:0000259" key="2">
    <source>
        <dbReference type="Pfam" id="PF00892"/>
    </source>
</evidence>
<feature type="transmembrane region" description="Helical" evidence="1">
    <location>
        <begin position="34"/>
        <end position="55"/>
    </location>
</feature>
<comment type="caution">
    <text evidence="3">The sequence shown here is derived from an EMBL/GenBank/DDBJ whole genome shotgun (WGS) entry which is preliminary data.</text>
</comment>
<accession>A0A0G1AGS8</accession>
<feature type="transmembrane region" description="Helical" evidence="1">
    <location>
        <begin position="107"/>
        <end position="140"/>
    </location>
</feature>
<keyword evidence="1" id="KW-1133">Transmembrane helix</keyword>
<name>A0A0G1AGS8_9BACT</name>
<gene>
    <name evidence="3" type="ORF">UU82_C0004G0007</name>
</gene>
<dbReference type="EMBL" id="LCCC01000004">
    <property type="protein sequence ID" value="KKS24513.1"/>
    <property type="molecule type" value="Genomic_DNA"/>
</dbReference>
<evidence type="ECO:0000256" key="1">
    <source>
        <dbReference type="SAM" id="Phobius"/>
    </source>
</evidence>
<sequence>MNWFFIAILAPFFWSINTHFDKFILSKYSKGRGVGSVFLFSTFFSVFFSAAIFIFKHSEIISYSNFQNFLFFLIPGFLNAFGFYFYLQSLKTEESSVVVALFQLSPVFAYLLGYVFLGEILTLNQILASLVILIGAGILSFDLEEIEGKIPVKWKMACFIMLAALFFALNDVLFKKFTIYQGSFITSLFWQHIGIFIVGLSFFLFLKNFREDFFSLIKNNRAKIFILNGFSEFFYALGGLLSNLATLFAPVVLVLVVNTYQTVFTFIIGISLTLLLPNIITEKISKRHLIQRISAIVIILLGSYFLYLS</sequence>
<protein>
    <recommendedName>
        <fullName evidence="2">EamA domain-containing protein</fullName>
    </recommendedName>
</protein>
<dbReference type="InterPro" id="IPR037185">
    <property type="entry name" value="EmrE-like"/>
</dbReference>
<evidence type="ECO:0000313" key="4">
    <source>
        <dbReference type="Proteomes" id="UP000033949"/>
    </source>
</evidence>
<feature type="transmembrane region" description="Helical" evidence="1">
    <location>
        <begin position="233"/>
        <end position="257"/>
    </location>
</feature>
<feature type="transmembrane region" description="Helical" evidence="1">
    <location>
        <begin position="152"/>
        <end position="169"/>
    </location>
</feature>
<keyword evidence="1" id="KW-0812">Transmembrane</keyword>
<dbReference type="Proteomes" id="UP000033949">
    <property type="component" value="Unassembled WGS sequence"/>
</dbReference>
<dbReference type="PANTHER" id="PTHR22911:SF137">
    <property type="entry name" value="SOLUTE CARRIER FAMILY 35 MEMBER G2-RELATED"/>
    <property type="match status" value="1"/>
</dbReference>
<dbReference type="Pfam" id="PF00892">
    <property type="entry name" value="EamA"/>
    <property type="match status" value="1"/>
</dbReference>
<feature type="transmembrane region" description="Helical" evidence="1">
    <location>
        <begin position="263"/>
        <end position="280"/>
    </location>
</feature>
<dbReference type="SUPFAM" id="SSF103481">
    <property type="entry name" value="Multidrug resistance efflux transporter EmrE"/>
    <property type="match status" value="1"/>
</dbReference>
<keyword evidence="1" id="KW-0472">Membrane</keyword>
<feature type="domain" description="EamA" evidence="2">
    <location>
        <begin position="3"/>
        <end position="140"/>
    </location>
</feature>
<dbReference type="InterPro" id="IPR000620">
    <property type="entry name" value="EamA_dom"/>
</dbReference>
<reference evidence="3 4" key="1">
    <citation type="journal article" date="2015" name="Nature">
        <title>rRNA introns, odd ribosomes, and small enigmatic genomes across a large radiation of phyla.</title>
        <authorList>
            <person name="Brown C.T."/>
            <person name="Hug L.A."/>
            <person name="Thomas B.C."/>
            <person name="Sharon I."/>
            <person name="Castelle C.J."/>
            <person name="Singh A."/>
            <person name="Wilkins M.J."/>
            <person name="Williams K.H."/>
            <person name="Banfield J.F."/>
        </authorList>
    </citation>
    <scope>NUCLEOTIDE SEQUENCE [LARGE SCALE GENOMIC DNA]</scope>
</reference>
<organism evidence="3 4">
    <name type="scientific">Candidatus Nomurabacteria bacterium GW2011_GWC2_41_8</name>
    <dbReference type="NCBI Taxonomy" id="1618755"/>
    <lineage>
        <taxon>Bacteria</taxon>
        <taxon>Candidatus Nomuraibacteriota</taxon>
    </lineage>
</organism>
<dbReference type="AlphaFoldDB" id="A0A0G1AGS8"/>